<evidence type="ECO:0000256" key="1">
    <source>
        <dbReference type="ARBA" id="ARBA00003236"/>
    </source>
</evidence>
<comment type="similarity">
    <text evidence="2">Belongs to the polysaccharide deacetylase family.</text>
</comment>
<reference evidence="7 8" key="1">
    <citation type="submission" date="2019-04" db="EMBL/GenBank/DDBJ databases">
        <title>Mesorhizobium composti sp. nov., isolated from compost.</title>
        <authorList>
            <person name="Lin S.-Y."/>
            <person name="Hameed A."/>
            <person name="Hsieh Y.-T."/>
            <person name="Young C.-C."/>
        </authorList>
    </citation>
    <scope>NUCLEOTIDE SEQUENCE [LARGE SCALE GENOMIC DNA]</scope>
    <source>
        <strain evidence="7 8">CC-YTH430</strain>
    </source>
</reference>
<evidence type="ECO:0000256" key="5">
    <source>
        <dbReference type="SAM" id="SignalP"/>
    </source>
</evidence>
<dbReference type="SUPFAM" id="SSF88713">
    <property type="entry name" value="Glycoside hydrolase/deacetylase"/>
    <property type="match status" value="1"/>
</dbReference>
<sequence length="261" mass="28540">MTARPAPRLPIAAGAALTVLLVVFMIAAPAQAAQRTVYLTFDDGPLDGTSNVLSVLEQEQVPATLFMVGQHVLASSERKALLARAKAMPLVTIGNHSFSHANNRYKAFYADTEGVVADMLKANAVLGLTVKPVPARLPGRDVFRLRYVSRNDLSVGEVQAASEQVDFEFVAASDFDVYGWDFEWFHDGTGKPVQKAERLVDEIARLFAYGHMLEKDKLILLMHDQMFQDKFDGVVNLTALIAGLRARGYAFGHIAGYSPAD</sequence>
<comment type="caution">
    <text evidence="7">The sequence shown here is derived from an EMBL/GenBank/DDBJ whole genome shotgun (WGS) entry which is preliminary data.</text>
</comment>
<gene>
    <name evidence="7" type="ORF">E6C48_01715</name>
</gene>
<evidence type="ECO:0000259" key="6">
    <source>
        <dbReference type="PROSITE" id="PS51677"/>
    </source>
</evidence>
<keyword evidence="5" id="KW-0732">Signal</keyword>
<evidence type="ECO:0000313" key="8">
    <source>
        <dbReference type="Proteomes" id="UP000306441"/>
    </source>
</evidence>
<organism evidence="7 8">
    <name type="scientific">Ollibium composti</name>
    <dbReference type="NCBI Taxonomy" id="2675109"/>
    <lineage>
        <taxon>Bacteria</taxon>
        <taxon>Pseudomonadati</taxon>
        <taxon>Pseudomonadota</taxon>
        <taxon>Alphaproteobacteria</taxon>
        <taxon>Hyphomicrobiales</taxon>
        <taxon>Phyllobacteriaceae</taxon>
        <taxon>Ollibium</taxon>
    </lineage>
</organism>
<feature type="chain" id="PRO_5047311234" description="Chitooligosaccharide deacetylase" evidence="5">
    <location>
        <begin position="33"/>
        <end position="261"/>
    </location>
</feature>
<evidence type="ECO:0000313" key="7">
    <source>
        <dbReference type="EMBL" id="THF60109.1"/>
    </source>
</evidence>
<proteinExistence type="inferred from homology"/>
<dbReference type="Gene3D" id="3.20.20.370">
    <property type="entry name" value="Glycoside hydrolase/deacetylase"/>
    <property type="match status" value="1"/>
</dbReference>
<accession>A0ABY2QDS8</accession>
<dbReference type="InterPro" id="IPR011330">
    <property type="entry name" value="Glyco_hydro/deAcase_b/a-brl"/>
</dbReference>
<dbReference type="EMBL" id="SSNY01000001">
    <property type="protein sequence ID" value="THF60109.1"/>
    <property type="molecule type" value="Genomic_DNA"/>
</dbReference>
<evidence type="ECO:0000256" key="2">
    <source>
        <dbReference type="ARBA" id="ARBA00010973"/>
    </source>
</evidence>
<evidence type="ECO:0000256" key="4">
    <source>
        <dbReference type="ARBA" id="ARBA00032976"/>
    </source>
</evidence>
<feature type="domain" description="NodB homology" evidence="6">
    <location>
        <begin position="35"/>
        <end position="252"/>
    </location>
</feature>
<feature type="signal peptide" evidence="5">
    <location>
        <begin position="1"/>
        <end position="32"/>
    </location>
</feature>
<evidence type="ECO:0000256" key="3">
    <source>
        <dbReference type="ARBA" id="ARBA00020071"/>
    </source>
</evidence>
<dbReference type="InterPro" id="IPR050248">
    <property type="entry name" value="Polysacc_deacetylase_ArnD"/>
</dbReference>
<dbReference type="InterPro" id="IPR002509">
    <property type="entry name" value="NODB_dom"/>
</dbReference>
<name>A0ABY2QDS8_9HYPH</name>
<dbReference type="PANTHER" id="PTHR10587">
    <property type="entry name" value="GLYCOSYL TRANSFERASE-RELATED"/>
    <property type="match status" value="1"/>
</dbReference>
<protein>
    <recommendedName>
        <fullName evidence="3">Chitooligosaccharide deacetylase</fullName>
    </recommendedName>
    <alternativeName>
        <fullName evidence="4">Nodulation protein B</fullName>
    </alternativeName>
</protein>
<dbReference type="Proteomes" id="UP000306441">
    <property type="component" value="Unassembled WGS sequence"/>
</dbReference>
<dbReference type="Pfam" id="PF01522">
    <property type="entry name" value="Polysacc_deac_1"/>
    <property type="match status" value="1"/>
</dbReference>
<keyword evidence="8" id="KW-1185">Reference proteome</keyword>
<comment type="function">
    <text evidence="1">Is involved in generating a small heat-stable compound (Nod), an acylated oligomer of N-acetylglucosamine, that stimulates mitosis in various plant protoplasts.</text>
</comment>
<dbReference type="PROSITE" id="PS51677">
    <property type="entry name" value="NODB"/>
    <property type="match status" value="1"/>
</dbReference>